<keyword evidence="3" id="KW-1185">Reference proteome</keyword>
<comment type="caution">
    <text evidence="2">The sequence shown here is derived from an EMBL/GenBank/DDBJ whole genome shotgun (WGS) entry which is preliminary data.</text>
</comment>
<protein>
    <submittedName>
        <fullName evidence="2">Uncharacterized protein</fullName>
    </submittedName>
</protein>
<dbReference type="Proteomes" id="UP000003781">
    <property type="component" value="Unassembled WGS sequence"/>
</dbReference>
<keyword evidence="1" id="KW-0472">Membrane</keyword>
<evidence type="ECO:0000313" key="2">
    <source>
        <dbReference type="EMBL" id="EAZ92940.1"/>
    </source>
</evidence>
<keyword evidence="1" id="KW-1133">Transmembrane helix</keyword>
<evidence type="ECO:0000313" key="3">
    <source>
        <dbReference type="Proteomes" id="UP000003781"/>
    </source>
</evidence>
<proteinExistence type="predicted"/>
<dbReference type="eggNOG" id="ENOG5032AFD">
    <property type="taxonomic scope" value="Bacteria"/>
</dbReference>
<gene>
    <name evidence="2" type="ORF">CY0110_22627</name>
</gene>
<feature type="transmembrane region" description="Helical" evidence="1">
    <location>
        <begin position="29"/>
        <end position="48"/>
    </location>
</feature>
<dbReference type="AlphaFoldDB" id="A3IL71"/>
<name>A3IL71_9CHRO</name>
<sequence length="84" mass="9494">MRPRAVERRKGKRTKREVKPMLNTTNNTIILRNYIILTATVMFTAIGLTDTFLAPTRVGQQDRINNFGQVLSAGLVSYSQNLGR</sequence>
<dbReference type="EMBL" id="AAXW01000004">
    <property type="protein sequence ID" value="EAZ92940.1"/>
    <property type="molecule type" value="Genomic_DNA"/>
</dbReference>
<evidence type="ECO:0000256" key="1">
    <source>
        <dbReference type="SAM" id="Phobius"/>
    </source>
</evidence>
<organism evidence="2 3">
    <name type="scientific">Crocosphaera chwakensis CCY0110</name>
    <dbReference type="NCBI Taxonomy" id="391612"/>
    <lineage>
        <taxon>Bacteria</taxon>
        <taxon>Bacillati</taxon>
        <taxon>Cyanobacteriota</taxon>
        <taxon>Cyanophyceae</taxon>
        <taxon>Oscillatoriophycideae</taxon>
        <taxon>Chroococcales</taxon>
        <taxon>Aphanothecaceae</taxon>
        <taxon>Crocosphaera</taxon>
        <taxon>Crocosphaera chwakensis</taxon>
    </lineage>
</organism>
<accession>A3IL71</accession>
<keyword evidence="1" id="KW-0812">Transmembrane</keyword>
<reference evidence="2 3" key="1">
    <citation type="submission" date="2007-03" db="EMBL/GenBank/DDBJ databases">
        <authorList>
            <person name="Stal L."/>
            <person name="Ferriera S."/>
            <person name="Johnson J."/>
            <person name="Kravitz S."/>
            <person name="Beeson K."/>
            <person name="Sutton G."/>
            <person name="Rogers Y.-H."/>
            <person name="Friedman R."/>
            <person name="Frazier M."/>
            <person name="Venter J.C."/>
        </authorList>
    </citation>
    <scope>NUCLEOTIDE SEQUENCE [LARGE SCALE GENOMIC DNA]</scope>
    <source>
        <strain evidence="2 3">CCY0110</strain>
    </source>
</reference>